<dbReference type="InterPro" id="IPR011701">
    <property type="entry name" value="MFS"/>
</dbReference>
<evidence type="ECO:0000256" key="3">
    <source>
        <dbReference type="ARBA" id="ARBA00022692"/>
    </source>
</evidence>
<dbReference type="AlphaFoldDB" id="A0AAD9SZK8"/>
<feature type="transmembrane region" description="Helical" evidence="6">
    <location>
        <begin position="404"/>
        <end position="425"/>
    </location>
</feature>
<evidence type="ECO:0000256" key="4">
    <source>
        <dbReference type="ARBA" id="ARBA00022989"/>
    </source>
</evidence>
<dbReference type="CDD" id="cd17325">
    <property type="entry name" value="MFS_MdtG_SLC18_like"/>
    <property type="match status" value="1"/>
</dbReference>
<dbReference type="SUPFAM" id="SSF103473">
    <property type="entry name" value="MFS general substrate transporter"/>
    <property type="match status" value="1"/>
</dbReference>
<dbReference type="GO" id="GO:0022857">
    <property type="term" value="F:transmembrane transporter activity"/>
    <property type="evidence" value="ECO:0007669"/>
    <property type="project" value="InterPro"/>
</dbReference>
<dbReference type="Gene3D" id="1.20.1250.20">
    <property type="entry name" value="MFS general substrate transporter like domains"/>
    <property type="match status" value="2"/>
</dbReference>
<dbReference type="PROSITE" id="PS50850">
    <property type="entry name" value="MFS"/>
    <property type="match status" value="1"/>
</dbReference>
<dbReference type="PANTHER" id="PTHR23506">
    <property type="entry name" value="GH10249P"/>
    <property type="match status" value="1"/>
</dbReference>
<feature type="transmembrane region" description="Helical" evidence="6">
    <location>
        <begin position="21"/>
        <end position="44"/>
    </location>
</feature>
<feature type="transmembrane region" description="Helical" evidence="6">
    <location>
        <begin position="56"/>
        <end position="77"/>
    </location>
</feature>
<proteinExistence type="predicted"/>
<keyword evidence="5 6" id="KW-0472">Membrane</keyword>
<dbReference type="Proteomes" id="UP001285354">
    <property type="component" value="Unassembled WGS sequence"/>
</dbReference>
<dbReference type="InterPro" id="IPR050930">
    <property type="entry name" value="MFS_Vesicular_Transporter"/>
</dbReference>
<feature type="transmembrane region" description="Helical" evidence="6">
    <location>
        <begin position="112"/>
        <end position="135"/>
    </location>
</feature>
<feature type="transmembrane region" description="Helical" evidence="6">
    <location>
        <begin position="358"/>
        <end position="384"/>
    </location>
</feature>
<keyword evidence="4 6" id="KW-1133">Transmembrane helix</keyword>
<dbReference type="InterPro" id="IPR036259">
    <property type="entry name" value="MFS_trans_sf"/>
</dbReference>
<reference evidence="8" key="1">
    <citation type="submission" date="2023-06" db="EMBL/GenBank/DDBJ databases">
        <title>Draft genome of Marssonina rosae.</title>
        <authorList>
            <person name="Cheng Q."/>
        </authorList>
    </citation>
    <scope>NUCLEOTIDE SEQUENCE</scope>
    <source>
        <strain evidence="8">R4</strain>
    </source>
</reference>
<evidence type="ECO:0000259" key="7">
    <source>
        <dbReference type="PROSITE" id="PS50850"/>
    </source>
</evidence>
<evidence type="ECO:0000313" key="9">
    <source>
        <dbReference type="Proteomes" id="UP001285354"/>
    </source>
</evidence>
<dbReference type="PANTHER" id="PTHR23506:SF37">
    <property type="entry name" value="MAJOR FACILITATOR SUPERFAMILY (MFS) PROFILE DOMAIN-CONTAINING PROTEIN"/>
    <property type="match status" value="1"/>
</dbReference>
<dbReference type="InterPro" id="IPR020846">
    <property type="entry name" value="MFS_dom"/>
</dbReference>
<dbReference type="EMBL" id="JAUBYV010000006">
    <property type="protein sequence ID" value="KAK2626009.1"/>
    <property type="molecule type" value="Genomic_DNA"/>
</dbReference>
<feature type="transmembrane region" description="Helical" evidence="6">
    <location>
        <begin position="437"/>
        <end position="454"/>
    </location>
</feature>
<sequence>MAERPSGLKWRSGTAFIISTVAIGMFTDLFLYGLVVPILPFILVDRIRVPSSEVQYYTSLLLASYAGAQVLFSMVAGYITDKLPSRQPLFLFGLAALFASTAMLFWGKSIPVLIVARLLQGMSASVVWTIGLALIMDTVGTAKLGVTIGSIFSMISVGELVAPPLGGVVYMKGGSIAVFGTGVGLLGVDFIMRLLVIEKKTAATYGVIIEGEQEEDGEASETSPLLSNGKTKEEELKMWIIPKSQPAWIRSLPILYCLGNTRLWVSQLVTFTQATLLAVFDSTIVIEAQALFGFDSLKAGLIFIPEILPCLVVGPLAGRAVDKYGARPIATLGLVFLSIPLLLLRVPHSGGAAEIAKMSAILSLSGIGISMISAPSIVEASYVVEQYHAANEDFFGKQGPYGQLYAMSSIAFSAGLTVGPVVAGAMRNSIGYGNMNAVMAGFCACVSFLAWRYLGTIPKEVDNT</sequence>
<feature type="transmembrane region" description="Helical" evidence="6">
    <location>
        <begin position="142"/>
        <end position="162"/>
    </location>
</feature>
<keyword evidence="9" id="KW-1185">Reference proteome</keyword>
<accession>A0AAD9SZK8</accession>
<feature type="transmembrane region" description="Helical" evidence="6">
    <location>
        <begin position="299"/>
        <end position="317"/>
    </location>
</feature>
<comment type="subcellular location">
    <subcellularLocation>
        <location evidence="1">Membrane</location>
        <topology evidence="1">Multi-pass membrane protein</topology>
    </subcellularLocation>
</comment>
<feature type="transmembrane region" description="Helical" evidence="6">
    <location>
        <begin position="271"/>
        <end position="292"/>
    </location>
</feature>
<evidence type="ECO:0000256" key="6">
    <source>
        <dbReference type="SAM" id="Phobius"/>
    </source>
</evidence>
<feature type="transmembrane region" description="Helical" evidence="6">
    <location>
        <begin position="174"/>
        <end position="196"/>
    </location>
</feature>
<dbReference type="PRINTS" id="PR01036">
    <property type="entry name" value="TCRTETB"/>
</dbReference>
<evidence type="ECO:0000256" key="1">
    <source>
        <dbReference type="ARBA" id="ARBA00004141"/>
    </source>
</evidence>
<feature type="transmembrane region" description="Helical" evidence="6">
    <location>
        <begin position="329"/>
        <end position="346"/>
    </location>
</feature>
<keyword evidence="2" id="KW-0813">Transport</keyword>
<dbReference type="GO" id="GO:0016020">
    <property type="term" value="C:membrane"/>
    <property type="evidence" value="ECO:0007669"/>
    <property type="project" value="UniProtKB-SubCell"/>
</dbReference>
<name>A0AAD9SZK8_9HELO</name>
<evidence type="ECO:0000313" key="8">
    <source>
        <dbReference type="EMBL" id="KAK2626009.1"/>
    </source>
</evidence>
<protein>
    <recommendedName>
        <fullName evidence="7">Major facilitator superfamily (MFS) profile domain-containing protein</fullName>
    </recommendedName>
</protein>
<keyword evidence="3 6" id="KW-0812">Transmembrane</keyword>
<evidence type="ECO:0000256" key="2">
    <source>
        <dbReference type="ARBA" id="ARBA00022448"/>
    </source>
</evidence>
<feature type="domain" description="Major facilitator superfamily (MFS) profile" evidence="7">
    <location>
        <begin position="17"/>
        <end position="459"/>
    </location>
</feature>
<gene>
    <name evidence="8" type="ORF">QTJ16_004271</name>
</gene>
<organism evidence="8 9">
    <name type="scientific">Diplocarpon rosae</name>
    <dbReference type="NCBI Taxonomy" id="946125"/>
    <lineage>
        <taxon>Eukaryota</taxon>
        <taxon>Fungi</taxon>
        <taxon>Dikarya</taxon>
        <taxon>Ascomycota</taxon>
        <taxon>Pezizomycotina</taxon>
        <taxon>Leotiomycetes</taxon>
        <taxon>Helotiales</taxon>
        <taxon>Drepanopezizaceae</taxon>
        <taxon>Diplocarpon</taxon>
    </lineage>
</organism>
<comment type="caution">
    <text evidence="8">The sequence shown here is derived from an EMBL/GenBank/DDBJ whole genome shotgun (WGS) entry which is preliminary data.</text>
</comment>
<feature type="transmembrane region" description="Helical" evidence="6">
    <location>
        <begin position="89"/>
        <end position="106"/>
    </location>
</feature>
<dbReference type="Pfam" id="PF07690">
    <property type="entry name" value="MFS_1"/>
    <property type="match status" value="1"/>
</dbReference>
<evidence type="ECO:0000256" key="5">
    <source>
        <dbReference type="ARBA" id="ARBA00023136"/>
    </source>
</evidence>